<dbReference type="EMBL" id="JAQQWM010000008">
    <property type="protein sequence ID" value="KAK8053325.1"/>
    <property type="molecule type" value="Genomic_DNA"/>
</dbReference>
<organism evidence="4 5">
    <name type="scientific">Apiospora saccharicola</name>
    <dbReference type="NCBI Taxonomy" id="335842"/>
    <lineage>
        <taxon>Eukaryota</taxon>
        <taxon>Fungi</taxon>
        <taxon>Dikarya</taxon>
        <taxon>Ascomycota</taxon>
        <taxon>Pezizomycotina</taxon>
        <taxon>Sordariomycetes</taxon>
        <taxon>Xylariomycetidae</taxon>
        <taxon>Amphisphaeriales</taxon>
        <taxon>Apiosporaceae</taxon>
        <taxon>Apiospora</taxon>
    </lineage>
</organism>
<sequence length="239" mass="28118">MSQPRPTKPAMQRLVDFYDPATKGKDVGGRTLDQILAWRDTRLESQHDFIQILFPLPEGSIFNEWAPVVDEETFLYLRQDSTGFKRTMRRVLTRMLAFYGFDITCDQDASGNWVVQVTVKAGAENDCFPRWVRRMDHNHLRISRILRCLRVLGLEDEARAFFQALVWVFDTYRRIGDQSMEFWKRAVELPLHIAPDGTEVDWLEKYEDKKEPEKKEAQKKGEQKEEKKYEEVVEPVSQA</sequence>
<comment type="similarity">
    <text evidence="1">Belongs to the opioid growth factor receptor family.</text>
</comment>
<dbReference type="Proteomes" id="UP001446871">
    <property type="component" value="Unassembled WGS sequence"/>
</dbReference>
<reference evidence="4 5" key="1">
    <citation type="submission" date="2023-01" db="EMBL/GenBank/DDBJ databases">
        <title>Analysis of 21 Apiospora genomes using comparative genomics revels a genus with tremendous synthesis potential of carbohydrate active enzymes and secondary metabolites.</title>
        <authorList>
            <person name="Sorensen T."/>
        </authorList>
    </citation>
    <scope>NUCLEOTIDE SEQUENCE [LARGE SCALE GENOMIC DNA]</scope>
    <source>
        <strain evidence="4 5">CBS 83171</strain>
    </source>
</reference>
<keyword evidence="5" id="KW-1185">Reference proteome</keyword>
<evidence type="ECO:0000313" key="5">
    <source>
        <dbReference type="Proteomes" id="UP001446871"/>
    </source>
</evidence>
<accession>A0ABR1U340</accession>
<feature type="domain" description="Opioid growth factor receptor (OGFr) conserved" evidence="3">
    <location>
        <begin position="41"/>
        <end position="185"/>
    </location>
</feature>
<feature type="compositionally biased region" description="Basic and acidic residues" evidence="2">
    <location>
        <begin position="208"/>
        <end position="231"/>
    </location>
</feature>
<dbReference type="InterPro" id="IPR006757">
    <property type="entry name" value="OGF_rcpt"/>
</dbReference>
<protein>
    <recommendedName>
        <fullName evidence="3">Opioid growth factor receptor (OGFr) conserved domain-containing protein</fullName>
    </recommendedName>
</protein>
<dbReference type="PANTHER" id="PTHR14015:SF2">
    <property type="entry name" value="OPIOID GROWTH FACTOR RECEPTOR (OGFR) CONSERVED DOMAIN-CONTAINING PROTEIN"/>
    <property type="match status" value="1"/>
</dbReference>
<name>A0ABR1U340_9PEZI</name>
<evidence type="ECO:0000259" key="3">
    <source>
        <dbReference type="Pfam" id="PF04664"/>
    </source>
</evidence>
<dbReference type="PANTHER" id="PTHR14015">
    <property type="entry name" value="OPIOID GROWTH FACTOR RECEPTOR OGFR ZETA-TYPE OPIOID RECEPTOR"/>
    <property type="match status" value="1"/>
</dbReference>
<feature type="region of interest" description="Disordered" evidence="2">
    <location>
        <begin position="208"/>
        <end position="239"/>
    </location>
</feature>
<dbReference type="Pfam" id="PF04664">
    <property type="entry name" value="OGFr_N"/>
    <property type="match status" value="1"/>
</dbReference>
<gene>
    <name evidence="4" type="ORF">PG996_012626</name>
</gene>
<proteinExistence type="inferred from homology"/>
<comment type="caution">
    <text evidence="4">The sequence shown here is derived from an EMBL/GenBank/DDBJ whole genome shotgun (WGS) entry which is preliminary data.</text>
</comment>
<dbReference type="InterPro" id="IPR039574">
    <property type="entry name" value="OGFr"/>
</dbReference>
<evidence type="ECO:0000256" key="1">
    <source>
        <dbReference type="ARBA" id="ARBA00010365"/>
    </source>
</evidence>
<evidence type="ECO:0000256" key="2">
    <source>
        <dbReference type="SAM" id="MobiDB-lite"/>
    </source>
</evidence>
<evidence type="ECO:0000313" key="4">
    <source>
        <dbReference type="EMBL" id="KAK8053325.1"/>
    </source>
</evidence>